<feature type="region of interest" description="Disordered" evidence="1">
    <location>
        <begin position="140"/>
        <end position="183"/>
    </location>
</feature>
<gene>
    <name evidence="2" type="ORF">GCM10010411_63660</name>
</gene>
<organism evidence="2 3">
    <name type="scientific">Actinomadura fulvescens</name>
    <dbReference type="NCBI Taxonomy" id="46160"/>
    <lineage>
        <taxon>Bacteria</taxon>
        <taxon>Bacillati</taxon>
        <taxon>Actinomycetota</taxon>
        <taxon>Actinomycetes</taxon>
        <taxon>Streptosporangiales</taxon>
        <taxon>Thermomonosporaceae</taxon>
        <taxon>Actinomadura</taxon>
    </lineage>
</organism>
<accession>A0ABN3Q814</accession>
<protein>
    <submittedName>
        <fullName evidence="2">Uncharacterized protein</fullName>
    </submittedName>
</protein>
<dbReference type="RefSeq" id="WP_344546174.1">
    <property type="nucleotide sequence ID" value="NZ_BAAATD010000009.1"/>
</dbReference>
<comment type="caution">
    <text evidence="2">The sequence shown here is derived from an EMBL/GenBank/DDBJ whole genome shotgun (WGS) entry which is preliminary data.</text>
</comment>
<reference evidence="2 3" key="1">
    <citation type="journal article" date="2019" name="Int. J. Syst. Evol. Microbiol.">
        <title>The Global Catalogue of Microorganisms (GCM) 10K type strain sequencing project: providing services to taxonomists for standard genome sequencing and annotation.</title>
        <authorList>
            <consortium name="The Broad Institute Genomics Platform"/>
            <consortium name="The Broad Institute Genome Sequencing Center for Infectious Disease"/>
            <person name="Wu L."/>
            <person name="Ma J."/>
        </authorList>
    </citation>
    <scope>NUCLEOTIDE SEQUENCE [LARGE SCALE GENOMIC DNA]</scope>
    <source>
        <strain evidence="2 3">JCM 6833</strain>
    </source>
</reference>
<dbReference type="Proteomes" id="UP001501509">
    <property type="component" value="Unassembled WGS sequence"/>
</dbReference>
<name>A0ABN3Q814_9ACTN</name>
<evidence type="ECO:0000313" key="3">
    <source>
        <dbReference type="Proteomes" id="UP001501509"/>
    </source>
</evidence>
<keyword evidence="3" id="KW-1185">Reference proteome</keyword>
<evidence type="ECO:0000256" key="1">
    <source>
        <dbReference type="SAM" id="MobiDB-lite"/>
    </source>
</evidence>
<evidence type="ECO:0000313" key="2">
    <source>
        <dbReference type="EMBL" id="GAA2619217.1"/>
    </source>
</evidence>
<sequence>MRRRPFDAAARLARMERAQLRFEDEQALDDPFVLAERRASGAAFAGTIVDRDPDRTQISAKGRLQLRPRFTVRTEDPPPLAQGKMACPSDPRRHVEIREVTPDGPDHHLVVLELVVGMGRAGNPQPGAVPDLGEVRAYTALPEQWKTPDFPSRDQTPWTHGGPSEPDQPGPPADDDLTDSENA</sequence>
<feature type="compositionally biased region" description="Acidic residues" evidence="1">
    <location>
        <begin position="173"/>
        <end position="183"/>
    </location>
</feature>
<dbReference type="EMBL" id="BAAATD010000009">
    <property type="protein sequence ID" value="GAA2619217.1"/>
    <property type="molecule type" value="Genomic_DNA"/>
</dbReference>
<proteinExistence type="predicted"/>